<evidence type="ECO:0000313" key="14">
    <source>
        <dbReference type="EMBL" id="TDD89264.1"/>
    </source>
</evidence>
<dbReference type="PANTHER" id="PTHR24421">
    <property type="entry name" value="NITRATE/NITRITE SENSOR PROTEIN NARX-RELATED"/>
    <property type="match status" value="1"/>
</dbReference>
<evidence type="ECO:0000256" key="7">
    <source>
        <dbReference type="ARBA" id="ARBA00022840"/>
    </source>
</evidence>
<dbReference type="OrthoDB" id="227596at2"/>
<keyword evidence="15" id="KW-1185">Reference proteome</keyword>
<comment type="caution">
    <text evidence="14">The sequence shown here is derived from an EMBL/GenBank/DDBJ whole genome shotgun (WGS) entry which is preliminary data.</text>
</comment>
<dbReference type="Gene3D" id="1.20.5.1930">
    <property type="match status" value="1"/>
</dbReference>
<feature type="domain" description="Histidine kinase/HSP90-like ATPase" evidence="11">
    <location>
        <begin position="291"/>
        <end position="395"/>
    </location>
</feature>
<evidence type="ECO:0000256" key="4">
    <source>
        <dbReference type="ARBA" id="ARBA00022679"/>
    </source>
</evidence>
<keyword evidence="10" id="KW-0472">Membrane</keyword>
<dbReference type="Proteomes" id="UP000294513">
    <property type="component" value="Unassembled WGS sequence"/>
</dbReference>
<keyword evidence="5" id="KW-0547">Nucleotide-binding</keyword>
<evidence type="ECO:0000256" key="9">
    <source>
        <dbReference type="SAM" id="MobiDB-lite"/>
    </source>
</evidence>
<evidence type="ECO:0000313" key="15">
    <source>
        <dbReference type="Proteomes" id="UP000294513"/>
    </source>
</evidence>
<dbReference type="Pfam" id="PF07730">
    <property type="entry name" value="HisKA_3"/>
    <property type="match status" value="1"/>
</dbReference>
<keyword evidence="3" id="KW-0597">Phosphoprotein</keyword>
<sequence>MSTLTAYRRRLTDRARDLPPLAVDAAIAAACWSIMVFQASIDDLLTWWMPVAALANALPLIWRRRYPFTVTVVTGIGTMWLAMAELLGHLPAAQLVATYTFAALCPPVLRLTAVALSAVALALSILVPDDEVLNLGLQGIAFSVAYALGVSARARRSRIAMLEERARRLAGQREAAAARERTRIAREMHDIIAHSMSMIAIQAEAGPVVVRSDPGKAEEVFDTISATARESLAQLRRVLGVLRTDEAATGPPPDLDGLPALIAGFRHSGLDVTLAIGGEARRVPADLGATAYRIVQESLTNTVKHAGAASATVRLEWAGSALRLEICDDGPGEASAGPVDELGRGRAERAGHGPESPAGHGLIGMRERVAAADGELTAGPGDGGVGFRVTASLPLP</sequence>
<organism evidence="14 15">
    <name type="scientific">Actinomadura rubrisoli</name>
    <dbReference type="NCBI Taxonomy" id="2530368"/>
    <lineage>
        <taxon>Bacteria</taxon>
        <taxon>Bacillati</taxon>
        <taxon>Actinomycetota</taxon>
        <taxon>Actinomycetes</taxon>
        <taxon>Streptosporangiales</taxon>
        <taxon>Thermomonosporaceae</taxon>
        <taxon>Actinomadura</taxon>
    </lineage>
</organism>
<evidence type="ECO:0000259" key="13">
    <source>
        <dbReference type="Pfam" id="PF23539"/>
    </source>
</evidence>
<keyword evidence="10" id="KW-1133">Transmembrane helix</keyword>
<dbReference type="GO" id="GO:0000155">
    <property type="term" value="F:phosphorelay sensor kinase activity"/>
    <property type="evidence" value="ECO:0007669"/>
    <property type="project" value="InterPro"/>
</dbReference>
<feature type="domain" description="DUF7134" evidence="13">
    <location>
        <begin position="20"/>
        <end position="156"/>
    </location>
</feature>
<dbReference type="SUPFAM" id="SSF55874">
    <property type="entry name" value="ATPase domain of HSP90 chaperone/DNA topoisomerase II/histidine kinase"/>
    <property type="match status" value="1"/>
</dbReference>
<evidence type="ECO:0000256" key="1">
    <source>
        <dbReference type="ARBA" id="ARBA00000085"/>
    </source>
</evidence>
<dbReference type="GO" id="GO:0016020">
    <property type="term" value="C:membrane"/>
    <property type="evidence" value="ECO:0007669"/>
    <property type="project" value="InterPro"/>
</dbReference>
<feature type="transmembrane region" description="Helical" evidence="10">
    <location>
        <begin position="66"/>
        <end position="87"/>
    </location>
</feature>
<dbReference type="CDD" id="cd16917">
    <property type="entry name" value="HATPase_UhpB-NarQ-NarX-like"/>
    <property type="match status" value="1"/>
</dbReference>
<dbReference type="InterPro" id="IPR011712">
    <property type="entry name" value="Sig_transdc_His_kin_sub3_dim/P"/>
</dbReference>
<dbReference type="Pfam" id="PF02518">
    <property type="entry name" value="HATPase_c"/>
    <property type="match status" value="1"/>
</dbReference>
<accession>A0A4R5BXZ7</accession>
<comment type="catalytic activity">
    <reaction evidence="1">
        <text>ATP + protein L-histidine = ADP + protein N-phospho-L-histidine.</text>
        <dbReference type="EC" id="2.7.13.3"/>
    </reaction>
</comment>
<dbReference type="GO" id="GO:0005524">
    <property type="term" value="F:ATP binding"/>
    <property type="evidence" value="ECO:0007669"/>
    <property type="project" value="UniProtKB-KW"/>
</dbReference>
<reference evidence="14 15" key="1">
    <citation type="submission" date="2019-03" db="EMBL/GenBank/DDBJ databases">
        <title>Draft genome sequences of novel Actinobacteria.</title>
        <authorList>
            <person name="Sahin N."/>
            <person name="Ay H."/>
            <person name="Saygin H."/>
        </authorList>
    </citation>
    <scope>NUCLEOTIDE SEQUENCE [LARGE SCALE GENOMIC DNA]</scope>
    <source>
        <strain evidence="14 15">H3C3</strain>
    </source>
</reference>
<feature type="compositionally biased region" description="Basic and acidic residues" evidence="9">
    <location>
        <begin position="341"/>
        <end position="352"/>
    </location>
</feature>
<feature type="domain" description="Signal transduction histidine kinase subgroup 3 dimerisation and phosphoacceptor" evidence="12">
    <location>
        <begin position="180"/>
        <end position="246"/>
    </location>
</feature>
<keyword evidence="7" id="KW-0067">ATP-binding</keyword>
<feature type="transmembrane region" description="Helical" evidence="10">
    <location>
        <begin position="21"/>
        <end position="41"/>
    </location>
</feature>
<evidence type="ECO:0000256" key="10">
    <source>
        <dbReference type="SAM" id="Phobius"/>
    </source>
</evidence>
<evidence type="ECO:0000256" key="8">
    <source>
        <dbReference type="ARBA" id="ARBA00023012"/>
    </source>
</evidence>
<evidence type="ECO:0000256" key="2">
    <source>
        <dbReference type="ARBA" id="ARBA00012438"/>
    </source>
</evidence>
<dbReference type="InterPro" id="IPR055558">
    <property type="entry name" value="DUF7134"/>
</dbReference>
<evidence type="ECO:0000259" key="12">
    <source>
        <dbReference type="Pfam" id="PF07730"/>
    </source>
</evidence>
<dbReference type="EC" id="2.7.13.3" evidence="2"/>
<dbReference type="Pfam" id="PF23539">
    <property type="entry name" value="DUF7134"/>
    <property type="match status" value="1"/>
</dbReference>
<evidence type="ECO:0000256" key="5">
    <source>
        <dbReference type="ARBA" id="ARBA00022741"/>
    </source>
</evidence>
<dbReference type="InterPro" id="IPR036890">
    <property type="entry name" value="HATPase_C_sf"/>
</dbReference>
<feature type="transmembrane region" description="Helical" evidence="10">
    <location>
        <begin position="133"/>
        <end position="152"/>
    </location>
</feature>
<feature type="region of interest" description="Disordered" evidence="9">
    <location>
        <begin position="328"/>
        <end position="363"/>
    </location>
</feature>
<feature type="region of interest" description="Disordered" evidence="9">
    <location>
        <begin position="375"/>
        <end position="396"/>
    </location>
</feature>
<dbReference type="AlphaFoldDB" id="A0A4R5BXZ7"/>
<dbReference type="EMBL" id="SMKU01000059">
    <property type="protein sequence ID" value="TDD89264.1"/>
    <property type="molecule type" value="Genomic_DNA"/>
</dbReference>
<evidence type="ECO:0000256" key="6">
    <source>
        <dbReference type="ARBA" id="ARBA00022777"/>
    </source>
</evidence>
<dbReference type="Gene3D" id="3.30.565.10">
    <property type="entry name" value="Histidine kinase-like ATPase, C-terminal domain"/>
    <property type="match status" value="1"/>
</dbReference>
<evidence type="ECO:0000256" key="3">
    <source>
        <dbReference type="ARBA" id="ARBA00022553"/>
    </source>
</evidence>
<dbReference type="InterPro" id="IPR050482">
    <property type="entry name" value="Sensor_HK_TwoCompSys"/>
</dbReference>
<gene>
    <name evidence="14" type="ORF">E1298_14300</name>
</gene>
<dbReference type="PANTHER" id="PTHR24421:SF10">
    <property type="entry name" value="NITRATE_NITRITE SENSOR PROTEIN NARQ"/>
    <property type="match status" value="1"/>
</dbReference>
<dbReference type="RefSeq" id="WP_131893253.1">
    <property type="nucleotide sequence ID" value="NZ_SMKU01000059.1"/>
</dbReference>
<keyword evidence="6 14" id="KW-0418">Kinase</keyword>
<keyword evidence="4" id="KW-0808">Transferase</keyword>
<dbReference type="GO" id="GO:0046983">
    <property type="term" value="F:protein dimerization activity"/>
    <property type="evidence" value="ECO:0007669"/>
    <property type="project" value="InterPro"/>
</dbReference>
<protein>
    <recommendedName>
        <fullName evidence="2">histidine kinase</fullName>
        <ecNumber evidence="2">2.7.13.3</ecNumber>
    </recommendedName>
</protein>
<keyword evidence="8" id="KW-0902">Two-component regulatory system</keyword>
<feature type="transmembrane region" description="Helical" evidence="10">
    <location>
        <begin position="108"/>
        <end position="127"/>
    </location>
</feature>
<dbReference type="InterPro" id="IPR003594">
    <property type="entry name" value="HATPase_dom"/>
</dbReference>
<evidence type="ECO:0000259" key="11">
    <source>
        <dbReference type="Pfam" id="PF02518"/>
    </source>
</evidence>
<proteinExistence type="predicted"/>
<keyword evidence="10" id="KW-0812">Transmembrane</keyword>
<name>A0A4R5BXZ7_9ACTN</name>